<feature type="domain" description="Thioredoxin" evidence="6">
    <location>
        <begin position="26"/>
        <end position="141"/>
    </location>
</feature>
<keyword evidence="2" id="KW-0813">Transport</keyword>
<dbReference type="FunFam" id="3.40.30.10:FF:000001">
    <property type="entry name" value="Thioredoxin"/>
    <property type="match status" value="1"/>
</dbReference>
<sequence>MLALRSSALRAARVTAPSRAVAASPRLFASSAPSMKHILSATPADFDELAIKGNRPTLVDFYADWCGPCRVLGPVLEKVVTEESGADLLKIDTEEHGELAAKYKITALPTVIAFKNGQIVAKMVGAAGEPGVRAFLEKATSA</sequence>
<evidence type="ECO:0000256" key="3">
    <source>
        <dbReference type="ARBA" id="ARBA00022982"/>
    </source>
</evidence>
<dbReference type="InterPro" id="IPR005746">
    <property type="entry name" value="Thioredoxin"/>
</dbReference>
<evidence type="ECO:0000256" key="4">
    <source>
        <dbReference type="ARBA" id="ARBA00023157"/>
    </source>
</evidence>
<keyword evidence="8" id="KW-1185">Reference proteome</keyword>
<keyword evidence="4" id="KW-1015">Disulfide bond</keyword>
<dbReference type="InterPro" id="IPR013766">
    <property type="entry name" value="Thioredoxin_domain"/>
</dbReference>
<evidence type="ECO:0000256" key="1">
    <source>
        <dbReference type="ARBA" id="ARBA00008987"/>
    </source>
</evidence>
<keyword evidence="5" id="KW-0676">Redox-active center</keyword>
<dbReference type="NCBIfam" id="TIGR01068">
    <property type="entry name" value="thioredoxin"/>
    <property type="match status" value="1"/>
</dbReference>
<dbReference type="PANTHER" id="PTHR43601">
    <property type="entry name" value="THIOREDOXIN, MITOCHONDRIAL"/>
    <property type="match status" value="1"/>
</dbReference>
<dbReference type="GO" id="GO:0015035">
    <property type="term" value="F:protein-disulfide reductase activity"/>
    <property type="evidence" value="ECO:0007669"/>
    <property type="project" value="InterPro"/>
</dbReference>
<dbReference type="GO" id="GO:0005739">
    <property type="term" value="C:mitochondrion"/>
    <property type="evidence" value="ECO:0007669"/>
    <property type="project" value="TreeGrafter"/>
</dbReference>
<dbReference type="InterPro" id="IPR017937">
    <property type="entry name" value="Thioredoxin_CS"/>
</dbReference>
<reference evidence="7 8" key="1">
    <citation type="submission" date="2019-03" db="EMBL/GenBank/DDBJ databases">
        <title>Rhodosporidium diobovatum UCD-FST 08-225 genome sequencing, assembly, and annotation.</title>
        <authorList>
            <person name="Fakankun I.U."/>
            <person name="Fristensky B."/>
            <person name="Levin D.B."/>
        </authorList>
    </citation>
    <scope>NUCLEOTIDE SEQUENCE [LARGE SCALE GENOMIC DNA]</scope>
    <source>
        <strain evidence="7 8">UCD-FST 08-225</strain>
    </source>
</reference>
<gene>
    <name evidence="7" type="ORF">DMC30DRAFT_447832</name>
</gene>
<dbReference type="Pfam" id="PF00085">
    <property type="entry name" value="Thioredoxin"/>
    <property type="match status" value="1"/>
</dbReference>
<evidence type="ECO:0000256" key="5">
    <source>
        <dbReference type="ARBA" id="ARBA00023284"/>
    </source>
</evidence>
<evidence type="ECO:0000313" key="8">
    <source>
        <dbReference type="Proteomes" id="UP000311382"/>
    </source>
</evidence>
<protein>
    <submittedName>
        <fullName evidence="7">Thioredoxin</fullName>
    </submittedName>
</protein>
<dbReference type="STRING" id="5288.A0A5C5FU77"/>
<dbReference type="PRINTS" id="PR00421">
    <property type="entry name" value="THIOREDOXIN"/>
</dbReference>
<dbReference type="PROSITE" id="PS51352">
    <property type="entry name" value="THIOREDOXIN_2"/>
    <property type="match status" value="1"/>
</dbReference>
<accession>A0A5C5FU77</accession>
<evidence type="ECO:0000256" key="2">
    <source>
        <dbReference type="ARBA" id="ARBA00022448"/>
    </source>
</evidence>
<comment type="similarity">
    <text evidence="1">Belongs to the thioredoxin family.</text>
</comment>
<dbReference type="SUPFAM" id="SSF52833">
    <property type="entry name" value="Thioredoxin-like"/>
    <property type="match status" value="1"/>
</dbReference>
<dbReference type="PROSITE" id="PS00194">
    <property type="entry name" value="THIOREDOXIN_1"/>
    <property type="match status" value="1"/>
</dbReference>
<keyword evidence="3" id="KW-0249">Electron transport</keyword>
<organism evidence="7 8">
    <name type="scientific">Rhodotorula diobovata</name>
    <dbReference type="NCBI Taxonomy" id="5288"/>
    <lineage>
        <taxon>Eukaryota</taxon>
        <taxon>Fungi</taxon>
        <taxon>Dikarya</taxon>
        <taxon>Basidiomycota</taxon>
        <taxon>Pucciniomycotina</taxon>
        <taxon>Microbotryomycetes</taxon>
        <taxon>Sporidiobolales</taxon>
        <taxon>Sporidiobolaceae</taxon>
        <taxon>Rhodotorula</taxon>
    </lineage>
</organism>
<dbReference type="InterPro" id="IPR036249">
    <property type="entry name" value="Thioredoxin-like_sf"/>
</dbReference>
<dbReference type="OrthoDB" id="2121326at2759"/>
<evidence type="ECO:0000313" key="7">
    <source>
        <dbReference type="EMBL" id="TNY19534.1"/>
    </source>
</evidence>
<dbReference type="EMBL" id="SOZI01000092">
    <property type="protein sequence ID" value="TNY19534.1"/>
    <property type="molecule type" value="Genomic_DNA"/>
</dbReference>
<proteinExistence type="inferred from homology"/>
<name>A0A5C5FU77_9BASI</name>
<dbReference type="CDD" id="cd02947">
    <property type="entry name" value="TRX_family"/>
    <property type="match status" value="1"/>
</dbReference>
<dbReference type="GO" id="GO:0045454">
    <property type="term" value="P:cell redox homeostasis"/>
    <property type="evidence" value="ECO:0007669"/>
    <property type="project" value="TreeGrafter"/>
</dbReference>
<dbReference type="Proteomes" id="UP000311382">
    <property type="component" value="Unassembled WGS sequence"/>
</dbReference>
<dbReference type="Gene3D" id="3.40.30.10">
    <property type="entry name" value="Glutaredoxin"/>
    <property type="match status" value="1"/>
</dbReference>
<dbReference type="PANTHER" id="PTHR43601:SF3">
    <property type="entry name" value="THIOREDOXIN, MITOCHONDRIAL"/>
    <property type="match status" value="1"/>
</dbReference>
<comment type="caution">
    <text evidence="7">The sequence shown here is derived from an EMBL/GenBank/DDBJ whole genome shotgun (WGS) entry which is preliminary data.</text>
</comment>
<evidence type="ECO:0000259" key="6">
    <source>
        <dbReference type="PROSITE" id="PS51352"/>
    </source>
</evidence>
<dbReference type="AlphaFoldDB" id="A0A5C5FU77"/>